<proteinExistence type="predicted"/>
<organism evidence="1 2">
    <name type="scientific">Catharanthus roseus</name>
    <name type="common">Madagascar periwinkle</name>
    <name type="synonym">Vinca rosea</name>
    <dbReference type="NCBI Taxonomy" id="4058"/>
    <lineage>
        <taxon>Eukaryota</taxon>
        <taxon>Viridiplantae</taxon>
        <taxon>Streptophyta</taxon>
        <taxon>Embryophyta</taxon>
        <taxon>Tracheophyta</taxon>
        <taxon>Spermatophyta</taxon>
        <taxon>Magnoliopsida</taxon>
        <taxon>eudicotyledons</taxon>
        <taxon>Gunneridae</taxon>
        <taxon>Pentapetalae</taxon>
        <taxon>asterids</taxon>
        <taxon>lamiids</taxon>
        <taxon>Gentianales</taxon>
        <taxon>Apocynaceae</taxon>
        <taxon>Rauvolfioideae</taxon>
        <taxon>Vinceae</taxon>
        <taxon>Catharanthinae</taxon>
        <taxon>Catharanthus</taxon>
    </lineage>
</organism>
<evidence type="ECO:0000313" key="2">
    <source>
        <dbReference type="Proteomes" id="UP001060085"/>
    </source>
</evidence>
<dbReference type="Proteomes" id="UP001060085">
    <property type="component" value="Linkage Group LG01"/>
</dbReference>
<comment type="caution">
    <text evidence="1">The sequence shown here is derived from an EMBL/GenBank/DDBJ whole genome shotgun (WGS) entry which is preliminary data.</text>
</comment>
<protein>
    <submittedName>
        <fullName evidence="1">Uncharacterized protein</fullName>
    </submittedName>
</protein>
<reference evidence="2" key="1">
    <citation type="journal article" date="2023" name="Nat. Plants">
        <title>Single-cell RNA sequencing provides a high-resolution roadmap for understanding the multicellular compartmentation of specialized metabolism.</title>
        <authorList>
            <person name="Sun S."/>
            <person name="Shen X."/>
            <person name="Li Y."/>
            <person name="Li Y."/>
            <person name="Wang S."/>
            <person name="Li R."/>
            <person name="Zhang H."/>
            <person name="Shen G."/>
            <person name="Guo B."/>
            <person name="Wei J."/>
            <person name="Xu J."/>
            <person name="St-Pierre B."/>
            <person name="Chen S."/>
            <person name="Sun C."/>
        </authorList>
    </citation>
    <scope>NUCLEOTIDE SEQUENCE [LARGE SCALE GENOMIC DNA]</scope>
</reference>
<name>A0ACC0C994_CATRO</name>
<dbReference type="EMBL" id="CM044701">
    <property type="protein sequence ID" value="KAI5681474.1"/>
    <property type="molecule type" value="Genomic_DNA"/>
</dbReference>
<gene>
    <name evidence="1" type="ORF">M9H77_02702</name>
</gene>
<keyword evidence="2" id="KW-1185">Reference proteome</keyword>
<evidence type="ECO:0000313" key="1">
    <source>
        <dbReference type="EMBL" id="KAI5681474.1"/>
    </source>
</evidence>
<sequence>MGTKILPIDAYPVHYFIDEFTSIAMLPLLDEGTLFEVPTEQEKVMLREEESSKFTDSDLKVLGEVSREDPGPKVKRKKRTRSSLELKASADFASKKSKAQFSCPMQETAELLQGLVTRTMARRMEEEHQGKVVRFKKMIQDLAWQVIGDQEEDFKRVKTVLWSSVNGRNQGSKLGGAGNFKNQRRIHFWTLQSLVLNVLIMCAWKSNRGEYVRYHEGGNVYGGINHSDEDDKAILTSCSLFPSILEYILAYRRRKGVGFNTWSGLKGALSDKFGVGQFERLEWSQAMGNSKGKQEIILERQARIKRKDLSTLWRAKQESRGKTYLQLYQNNNFFPSTFYLYFEIYFKEIKLFSLVFIEQGDHFTFFNSLRTYLERRYFIESNSISCASPRIDDCDFNIDNFVSFSLEELKSLLDSYNLQVSLIGDMCIIAFKENHFLLWPFMTNCLSSHFFLGDLLMSSSVVLDPSCYGFGNLDDTSLVELNIIGFAFEFDRKSLQYVCTITSMRGKSYDERVHFSSRPYVVIFMFKAHLCDLVKATFGNGVFEINLKNLVDKNLVYSSAFIDFLFKDEPLNEKIVQNTKSCVKIENQSLGATLLYSLTFKDFLDELIFRRELKVLQVLMLNQECLLLNNVLKLFWKKSCQNFLFYHLPFKEIFWKRDLAKEHVNISKDFYGSYWCTRSVNLEFHCLELLI</sequence>
<accession>A0ACC0C994</accession>